<protein>
    <submittedName>
        <fullName evidence="1">Uncharacterized protein</fullName>
    </submittedName>
</protein>
<reference evidence="1" key="1">
    <citation type="journal article" date="2020" name="Phytopathology">
        <title>Genome Sequence Resources of Colletotrichum truncatum, C. plurivorum, C. musicola, and C. sojae: Four Species Pathogenic to Soybean (Glycine max).</title>
        <authorList>
            <person name="Rogerio F."/>
            <person name="Boufleur T.R."/>
            <person name="Ciampi-Guillardi M."/>
            <person name="Sukno S.A."/>
            <person name="Thon M.R."/>
            <person name="Massola Junior N.S."/>
            <person name="Baroncelli R."/>
        </authorList>
    </citation>
    <scope>NUCLEOTIDE SEQUENCE</scope>
    <source>
        <strain evidence="1">LFN0074</strain>
    </source>
</reference>
<dbReference type="EMBL" id="WIGM01000031">
    <property type="protein sequence ID" value="KAF6843816.1"/>
    <property type="molecule type" value="Genomic_DNA"/>
</dbReference>
<comment type="caution">
    <text evidence="1">The sequence shown here is derived from an EMBL/GenBank/DDBJ whole genome shotgun (WGS) entry which is preliminary data.</text>
</comment>
<proteinExistence type="predicted"/>
<evidence type="ECO:0000313" key="2">
    <source>
        <dbReference type="Proteomes" id="UP000639643"/>
    </source>
</evidence>
<gene>
    <name evidence="1" type="ORF">CMUS01_01735</name>
</gene>
<accession>A0A8H6U895</accession>
<sequence length="85" mass="8800">MNAPPPSNVNPGFPCLPGGSHCCAVECKHPPVEGEDPAEKPIPEDSTRLRKATTLHLAAVAVPAACGESAAHPDQSRRRLALQGA</sequence>
<dbReference type="AlphaFoldDB" id="A0A8H6U895"/>
<name>A0A8H6U895_9PEZI</name>
<organism evidence="1 2">
    <name type="scientific">Colletotrichum musicola</name>
    <dbReference type="NCBI Taxonomy" id="2175873"/>
    <lineage>
        <taxon>Eukaryota</taxon>
        <taxon>Fungi</taxon>
        <taxon>Dikarya</taxon>
        <taxon>Ascomycota</taxon>
        <taxon>Pezizomycotina</taxon>
        <taxon>Sordariomycetes</taxon>
        <taxon>Hypocreomycetidae</taxon>
        <taxon>Glomerellales</taxon>
        <taxon>Glomerellaceae</taxon>
        <taxon>Colletotrichum</taxon>
        <taxon>Colletotrichum orchidearum species complex</taxon>
    </lineage>
</organism>
<dbReference type="Proteomes" id="UP000639643">
    <property type="component" value="Unassembled WGS sequence"/>
</dbReference>
<keyword evidence="2" id="KW-1185">Reference proteome</keyword>
<evidence type="ECO:0000313" key="1">
    <source>
        <dbReference type="EMBL" id="KAF6843816.1"/>
    </source>
</evidence>